<proteinExistence type="predicted"/>
<evidence type="ECO:0000313" key="2">
    <source>
        <dbReference type="Proteomes" id="UP000310636"/>
    </source>
</evidence>
<gene>
    <name evidence="1" type="ORF">E6C55_09295</name>
</gene>
<dbReference type="RefSeq" id="WP_136369504.1">
    <property type="nucleotide sequence ID" value="NZ_SSOB01000009.1"/>
</dbReference>
<comment type="caution">
    <text evidence="1">The sequence shown here is derived from an EMBL/GenBank/DDBJ whole genome shotgun (WGS) entry which is preliminary data.</text>
</comment>
<evidence type="ECO:0000313" key="1">
    <source>
        <dbReference type="EMBL" id="THF81294.1"/>
    </source>
</evidence>
<name>A0A4S4C2E2_9BACL</name>
<protein>
    <submittedName>
        <fullName evidence="1">Uncharacterized protein</fullName>
    </submittedName>
</protein>
<accession>A0A4S4C2E2</accession>
<dbReference type="EMBL" id="SSOB01000009">
    <property type="protein sequence ID" value="THF81294.1"/>
    <property type="molecule type" value="Genomic_DNA"/>
</dbReference>
<keyword evidence="2" id="KW-1185">Reference proteome</keyword>
<dbReference type="AlphaFoldDB" id="A0A4S4C2E2"/>
<sequence>MYNNEIYSISVGQTIEEGRYFYKVSDTNSPLNFITLEDLYAAVLIDGMTLEEVFDTGNVEIIV</sequence>
<dbReference type="Proteomes" id="UP000310636">
    <property type="component" value="Unassembled WGS sequence"/>
</dbReference>
<reference evidence="1 2" key="1">
    <citation type="submission" date="2019-04" db="EMBL/GenBank/DDBJ databases">
        <title>Cohnella sp. nov. isolated from preserved vegetables.</title>
        <authorList>
            <person name="Lin S.-Y."/>
            <person name="Hung M.-H."/>
            <person name="Young C.-C."/>
        </authorList>
    </citation>
    <scope>NUCLEOTIDE SEQUENCE [LARGE SCALE GENOMIC DNA]</scope>
    <source>
        <strain evidence="1 2">CC-MHH1044</strain>
    </source>
</reference>
<organism evidence="1 2">
    <name type="scientific">Cohnella fermenti</name>
    <dbReference type="NCBI Taxonomy" id="2565925"/>
    <lineage>
        <taxon>Bacteria</taxon>
        <taxon>Bacillati</taxon>
        <taxon>Bacillota</taxon>
        <taxon>Bacilli</taxon>
        <taxon>Bacillales</taxon>
        <taxon>Paenibacillaceae</taxon>
        <taxon>Cohnella</taxon>
    </lineage>
</organism>